<dbReference type="Gene3D" id="2.60.40.1120">
    <property type="entry name" value="Carboxypeptidase-like, regulatory domain"/>
    <property type="match status" value="1"/>
</dbReference>
<protein>
    <submittedName>
        <fullName evidence="11">TonB-dependent receptor SusC</fullName>
    </submittedName>
</protein>
<dbReference type="InterPro" id="IPR008969">
    <property type="entry name" value="CarboxyPept-like_regulatory"/>
</dbReference>
<dbReference type="NCBIfam" id="TIGR04056">
    <property type="entry name" value="OMP_RagA_SusC"/>
    <property type="match status" value="1"/>
</dbReference>
<dbReference type="PANTHER" id="PTHR30069">
    <property type="entry name" value="TONB-DEPENDENT OUTER MEMBRANE RECEPTOR"/>
    <property type="match status" value="1"/>
</dbReference>
<dbReference type="Proteomes" id="UP000178485">
    <property type="component" value="Chromosome i"/>
</dbReference>
<dbReference type="Pfam" id="PF07715">
    <property type="entry name" value="Plug"/>
    <property type="match status" value="1"/>
</dbReference>
<dbReference type="GO" id="GO:0009279">
    <property type="term" value="C:cell outer membrane"/>
    <property type="evidence" value="ECO:0007669"/>
    <property type="project" value="UniProtKB-SubCell"/>
</dbReference>
<dbReference type="PROSITE" id="PS52016">
    <property type="entry name" value="TONB_DEPENDENT_REC_3"/>
    <property type="match status" value="1"/>
</dbReference>
<dbReference type="KEGG" id="pmuc:ING2E5A_2451"/>
<keyword evidence="3 8" id="KW-1134">Transmembrane beta strand</keyword>
<feature type="signal peptide" evidence="9">
    <location>
        <begin position="1"/>
        <end position="21"/>
    </location>
</feature>
<evidence type="ECO:0000256" key="6">
    <source>
        <dbReference type="ARBA" id="ARBA00023136"/>
    </source>
</evidence>
<dbReference type="STRING" id="1642646.ING2E5A_2451"/>
<dbReference type="GO" id="GO:0015344">
    <property type="term" value="F:siderophore uptake transmembrane transporter activity"/>
    <property type="evidence" value="ECO:0007669"/>
    <property type="project" value="TreeGrafter"/>
</dbReference>
<evidence type="ECO:0000256" key="5">
    <source>
        <dbReference type="ARBA" id="ARBA00022729"/>
    </source>
</evidence>
<dbReference type="PANTHER" id="PTHR30069:SF29">
    <property type="entry name" value="HEMOGLOBIN AND HEMOGLOBIN-HAPTOGLOBIN-BINDING PROTEIN 1-RELATED"/>
    <property type="match status" value="1"/>
</dbReference>
<dbReference type="InterPro" id="IPR012910">
    <property type="entry name" value="Plug_dom"/>
</dbReference>
<evidence type="ECO:0000256" key="7">
    <source>
        <dbReference type="ARBA" id="ARBA00023237"/>
    </source>
</evidence>
<evidence type="ECO:0000256" key="1">
    <source>
        <dbReference type="ARBA" id="ARBA00004571"/>
    </source>
</evidence>
<comment type="subcellular location">
    <subcellularLocation>
        <location evidence="1 8">Cell outer membrane</location>
        <topology evidence="1 8">Multi-pass membrane protein</topology>
    </subcellularLocation>
</comment>
<evidence type="ECO:0000313" key="12">
    <source>
        <dbReference type="Proteomes" id="UP000178485"/>
    </source>
</evidence>
<sequence length="1062" mass="116959">MKRKLFLFFTLFLAGIGILVAQTQVRGTVVDESGEPIIGATVQIKGTAQGTVTDLDGRFTLSAPADATLIISYVGLTTQEVPVRPTVNVTLLQDAELLQEVVVTALGISREKKSLGYSVAEVSADELIKSRGGVTNPINSLVGKVSGLQISGSTGNMGGSSKILIRGAKSISGNNQPLFVIDGVPIEGTDYNSTDAARGAGGYDYGNLIQDINPDDIESISVLKGPNASALYGSRATNGVVMIVTKKGASQKGLGISFNTGIGFEKVNKLPVMQRKYGGGYSLGAYDEDGEPLARINGVDYNIIDYGVDESWGPAYDGTTQYLSWYDLAKWENAGRVGSPTTSIWKAPENDIDKFFETGVSVTNNINISRANDNTAFRVSYTNMSLKGYMPNSNLMKNSFNASGSIKVTDKYELFSNITYLNQATTGRPETGYGDNNVMQKFIQWGQRQLDMKELKSLYKFNDGTQATWNRAGWDDPTPEYSNNPYWSRYMNYQNDSRNRLYGNAGIKAYILKNLTAQFKSSLDFFTDKQFERSAVYSQEESRFAEYHRQQYEFNNELLLQYSTSLNEDLTWNLNAGANTMHRNYQRLEGYSVSGLVLPEFYNLSNSRSPAKSENYTSKKSVNSLFASTTLGYQSLAYLDGTIRNDWSSSLNGKGYLYYSLTGSFILSEVIKQDWLTFSKIRLGYAKVGGDTDPYRIFDTYSFYTSLDQNHAYLLPTTKNNIDLKPEQTHSYEAGVEASFLDNRLGFDLTLYKSITRDQIMPLSLTGASGYTSMIINAGRMDNQGVELKLDFTPVRTHDFEWDATITMASNSNKVVDLIEGVDYYRIVNAPFKVEIGAYKGQEYGVIMGTDYVYDDKGNKVVQDDGLYASTSGNVPLGSAYPDFTGGILNSFRYKNVNFSILFDGQQGGKFFSTSYMWGIYSGMLEETADNNELGVPKRNDPEENGGVLLPGVFADGTPNNIRLDAETWASGMYSGPAAQNVFKSDFIKLREITIGYTVPLKSKHISNLNISAYGRNLALWGPATKHFDPESATTSSGNIQGIEGGALPSLATFGLNVGFQF</sequence>
<dbReference type="InterPro" id="IPR023997">
    <property type="entry name" value="TonB-dep_OMP_SusC/RagA_CS"/>
</dbReference>
<evidence type="ECO:0000256" key="2">
    <source>
        <dbReference type="ARBA" id="ARBA00022448"/>
    </source>
</evidence>
<gene>
    <name evidence="11" type="primary">susC67</name>
    <name evidence="11" type="ORF">ING2E5A_2451</name>
</gene>
<dbReference type="AlphaFoldDB" id="A0A1G4G9S9"/>
<dbReference type="FunFam" id="2.60.40.1120:FF:000003">
    <property type="entry name" value="Outer membrane protein Omp121"/>
    <property type="match status" value="1"/>
</dbReference>
<dbReference type="InterPro" id="IPR023996">
    <property type="entry name" value="TonB-dep_OMP_SusC/RagA"/>
</dbReference>
<reference evidence="11 12" key="1">
    <citation type="submission" date="2016-08" db="EMBL/GenBank/DDBJ databases">
        <authorList>
            <person name="Seilhamer J.J."/>
        </authorList>
    </citation>
    <scope>NUCLEOTIDE SEQUENCE [LARGE SCALE GENOMIC DNA]</scope>
    <source>
        <strain evidence="11">ING2-E5A</strain>
    </source>
</reference>
<dbReference type="NCBIfam" id="TIGR04057">
    <property type="entry name" value="SusC_RagA_signa"/>
    <property type="match status" value="1"/>
</dbReference>
<evidence type="ECO:0000256" key="9">
    <source>
        <dbReference type="SAM" id="SignalP"/>
    </source>
</evidence>
<name>A0A1G4G9S9_9BACT</name>
<evidence type="ECO:0000256" key="8">
    <source>
        <dbReference type="PROSITE-ProRule" id="PRU01360"/>
    </source>
</evidence>
<organism evidence="11 12">
    <name type="scientific">Petrimonas mucosa</name>
    <dbReference type="NCBI Taxonomy" id="1642646"/>
    <lineage>
        <taxon>Bacteria</taxon>
        <taxon>Pseudomonadati</taxon>
        <taxon>Bacteroidota</taxon>
        <taxon>Bacteroidia</taxon>
        <taxon>Bacteroidales</taxon>
        <taxon>Dysgonomonadaceae</taxon>
        <taxon>Petrimonas</taxon>
    </lineage>
</organism>
<comment type="similarity">
    <text evidence="8">Belongs to the TonB-dependent receptor family.</text>
</comment>
<feature type="chain" id="PRO_5009604007" evidence="9">
    <location>
        <begin position="22"/>
        <end position="1062"/>
    </location>
</feature>
<dbReference type="InterPro" id="IPR037066">
    <property type="entry name" value="Plug_dom_sf"/>
</dbReference>
<keyword evidence="2 8" id="KW-0813">Transport</keyword>
<keyword evidence="11" id="KW-0675">Receptor</keyword>
<proteinExistence type="inferred from homology"/>
<feature type="domain" description="TonB-dependent receptor plug" evidence="10">
    <location>
        <begin position="112"/>
        <end position="240"/>
    </location>
</feature>
<evidence type="ECO:0000313" key="11">
    <source>
        <dbReference type="EMBL" id="SCM59248.1"/>
    </source>
</evidence>
<evidence type="ECO:0000256" key="4">
    <source>
        <dbReference type="ARBA" id="ARBA00022692"/>
    </source>
</evidence>
<keyword evidence="6 8" id="KW-0472">Membrane</keyword>
<accession>A0A1G4G9S9</accession>
<dbReference type="Gene3D" id="2.40.170.20">
    <property type="entry name" value="TonB-dependent receptor, beta-barrel domain"/>
    <property type="match status" value="1"/>
</dbReference>
<evidence type="ECO:0000256" key="3">
    <source>
        <dbReference type="ARBA" id="ARBA00022452"/>
    </source>
</evidence>
<dbReference type="SUPFAM" id="SSF49464">
    <property type="entry name" value="Carboxypeptidase regulatory domain-like"/>
    <property type="match status" value="1"/>
</dbReference>
<dbReference type="SUPFAM" id="SSF56935">
    <property type="entry name" value="Porins"/>
    <property type="match status" value="1"/>
</dbReference>
<dbReference type="InterPro" id="IPR039426">
    <property type="entry name" value="TonB-dep_rcpt-like"/>
</dbReference>
<dbReference type="RefSeq" id="WP_071137568.1">
    <property type="nucleotide sequence ID" value="NZ_JAQVII010000064.1"/>
</dbReference>
<dbReference type="InterPro" id="IPR036942">
    <property type="entry name" value="Beta-barrel_TonB_sf"/>
</dbReference>
<dbReference type="GO" id="GO:0044718">
    <property type="term" value="P:siderophore transmembrane transport"/>
    <property type="evidence" value="ECO:0007669"/>
    <property type="project" value="TreeGrafter"/>
</dbReference>
<dbReference type="Pfam" id="PF13715">
    <property type="entry name" value="CarbopepD_reg_2"/>
    <property type="match status" value="1"/>
</dbReference>
<keyword evidence="12" id="KW-1185">Reference proteome</keyword>
<dbReference type="EMBL" id="LT608328">
    <property type="protein sequence ID" value="SCM59248.1"/>
    <property type="molecule type" value="Genomic_DNA"/>
</dbReference>
<dbReference type="Gene3D" id="2.170.130.10">
    <property type="entry name" value="TonB-dependent receptor, plug domain"/>
    <property type="match status" value="1"/>
</dbReference>
<keyword evidence="5 9" id="KW-0732">Signal</keyword>
<keyword evidence="7 8" id="KW-0998">Cell outer membrane</keyword>
<evidence type="ECO:0000259" key="10">
    <source>
        <dbReference type="Pfam" id="PF07715"/>
    </source>
</evidence>
<keyword evidence="4 8" id="KW-0812">Transmembrane</keyword>